<keyword evidence="3" id="KW-1185">Reference proteome</keyword>
<evidence type="ECO:0000313" key="2">
    <source>
        <dbReference type="EMBL" id="EDM77285.1"/>
    </source>
</evidence>
<dbReference type="eggNOG" id="COG0515">
    <property type="taxonomic scope" value="Bacteria"/>
</dbReference>
<dbReference type="GO" id="GO:0016301">
    <property type="term" value="F:kinase activity"/>
    <property type="evidence" value="ECO:0007669"/>
    <property type="project" value="UniProtKB-KW"/>
</dbReference>
<keyword evidence="2" id="KW-0418">Kinase</keyword>
<feature type="compositionally biased region" description="Pro residues" evidence="1">
    <location>
        <begin position="1"/>
        <end position="11"/>
    </location>
</feature>
<keyword evidence="2" id="KW-0808">Transferase</keyword>
<feature type="region of interest" description="Disordered" evidence="1">
    <location>
        <begin position="1"/>
        <end position="33"/>
    </location>
</feature>
<dbReference type="InterPro" id="IPR011009">
    <property type="entry name" value="Kinase-like_dom_sf"/>
</dbReference>
<protein>
    <submittedName>
        <fullName evidence="2">Serine/threonine kinase family protein</fullName>
    </submittedName>
</protein>
<dbReference type="Gene3D" id="1.10.510.10">
    <property type="entry name" value="Transferase(Phosphotransferase) domain 1"/>
    <property type="match status" value="1"/>
</dbReference>
<sequence>MPASDAPPPEVDPSGLGALAPKRSDHEHRRVVGSARRRLFGGDRIERVGRYRVERRLGPRPFGPGASDAATEIVAHDDALSRRVLLLHALAGLDAAELEGLRGRLEALAELGDARALDQLRLLDMGTHAGRPYVVLEERAGVSLQQWSQQAKRRWPELVEVFVRVGQTLAALHRAGLVHGAVDQGVFVERDGASYLSAPLPLPGSSHDAAQDRRALAQLLIDASWPESPAEAPPRSLSADLPPRALWSALRQDWPTTEALLRAVSRASRVRRRAALAGLGAATLGLGLSVALATSLDTGAARDGQLGAAERERSSQCARYDADLGGTWDADTRARLARRWAAPADAAPHVRESGARGL</sequence>
<proteinExistence type="predicted"/>
<dbReference type="Proteomes" id="UP000005801">
    <property type="component" value="Unassembled WGS sequence"/>
</dbReference>
<organism evidence="2 3">
    <name type="scientific">Plesiocystis pacifica SIR-1</name>
    <dbReference type="NCBI Taxonomy" id="391625"/>
    <lineage>
        <taxon>Bacteria</taxon>
        <taxon>Pseudomonadati</taxon>
        <taxon>Myxococcota</taxon>
        <taxon>Polyangia</taxon>
        <taxon>Nannocystales</taxon>
        <taxon>Nannocystaceae</taxon>
        <taxon>Plesiocystis</taxon>
    </lineage>
</organism>
<dbReference type="STRING" id="391625.PPSIR1_17535"/>
<evidence type="ECO:0000256" key="1">
    <source>
        <dbReference type="SAM" id="MobiDB-lite"/>
    </source>
</evidence>
<dbReference type="SUPFAM" id="SSF56112">
    <property type="entry name" value="Protein kinase-like (PK-like)"/>
    <property type="match status" value="1"/>
</dbReference>
<gene>
    <name evidence="2" type="ORF">PPSIR1_17535</name>
</gene>
<reference evidence="2 3" key="1">
    <citation type="submission" date="2007-06" db="EMBL/GenBank/DDBJ databases">
        <authorList>
            <person name="Shimkets L."/>
            <person name="Ferriera S."/>
            <person name="Johnson J."/>
            <person name="Kravitz S."/>
            <person name="Beeson K."/>
            <person name="Sutton G."/>
            <person name="Rogers Y.-H."/>
            <person name="Friedman R."/>
            <person name="Frazier M."/>
            <person name="Venter J.C."/>
        </authorList>
    </citation>
    <scope>NUCLEOTIDE SEQUENCE [LARGE SCALE GENOMIC DNA]</scope>
    <source>
        <strain evidence="2 3">SIR-1</strain>
    </source>
</reference>
<feature type="non-terminal residue" evidence="2">
    <location>
        <position position="358"/>
    </location>
</feature>
<dbReference type="EMBL" id="ABCS01000049">
    <property type="protein sequence ID" value="EDM77285.1"/>
    <property type="molecule type" value="Genomic_DNA"/>
</dbReference>
<comment type="caution">
    <text evidence="2">The sequence shown here is derived from an EMBL/GenBank/DDBJ whole genome shotgun (WGS) entry which is preliminary data.</text>
</comment>
<evidence type="ECO:0000313" key="3">
    <source>
        <dbReference type="Proteomes" id="UP000005801"/>
    </source>
</evidence>
<dbReference type="AlphaFoldDB" id="A6GA72"/>
<name>A6GA72_9BACT</name>
<accession>A6GA72</accession>